<dbReference type="GO" id="GO:0016020">
    <property type="term" value="C:membrane"/>
    <property type="evidence" value="ECO:0007669"/>
    <property type="project" value="GOC"/>
</dbReference>
<evidence type="ECO:0000259" key="16">
    <source>
        <dbReference type="Pfam" id="PF17048"/>
    </source>
</evidence>
<evidence type="ECO:0000256" key="11">
    <source>
        <dbReference type="ARBA" id="ARBA00048057"/>
    </source>
</evidence>
<evidence type="ECO:0000259" key="15">
    <source>
        <dbReference type="Pfam" id="PF04734"/>
    </source>
</evidence>
<evidence type="ECO:0000256" key="5">
    <source>
        <dbReference type="ARBA" id="ARBA00022525"/>
    </source>
</evidence>
<dbReference type="GO" id="GO:0046872">
    <property type="term" value="F:metal ion binding"/>
    <property type="evidence" value="ECO:0007669"/>
    <property type="project" value="UniProtKB-KW"/>
</dbReference>
<evidence type="ECO:0000256" key="14">
    <source>
        <dbReference type="RuleBase" id="RU366019"/>
    </source>
</evidence>
<evidence type="ECO:0000313" key="17">
    <source>
        <dbReference type="EnsemblMetazoa" id="AATE017417-PA.1"/>
    </source>
</evidence>
<keyword evidence="7 14" id="KW-0378">Hydrolase</keyword>
<dbReference type="Pfam" id="PF17048">
    <property type="entry name" value="Ceramidse_alk_C"/>
    <property type="match status" value="1"/>
</dbReference>
<evidence type="ECO:0000256" key="9">
    <source>
        <dbReference type="ARBA" id="ARBA00023098"/>
    </source>
</evidence>
<feature type="active site" description="Nucleophile" evidence="12">
    <location>
        <position position="314"/>
    </location>
</feature>
<accession>A0A182JG20</accession>
<keyword evidence="6" id="KW-0732">Signal</keyword>
<comment type="cofactor">
    <cofactor evidence="13">
        <name>Zn(2+)</name>
        <dbReference type="ChEBI" id="CHEBI:29105"/>
    </cofactor>
    <text evidence="13">Binds 1 zinc ion per subunit.</text>
</comment>
<evidence type="ECO:0000256" key="7">
    <source>
        <dbReference type="ARBA" id="ARBA00022801"/>
    </source>
</evidence>
<dbReference type="GO" id="GO:0046512">
    <property type="term" value="P:sphingosine biosynthetic process"/>
    <property type="evidence" value="ECO:0007669"/>
    <property type="project" value="TreeGrafter"/>
</dbReference>
<feature type="binding site" evidence="13">
    <location>
        <position position="153"/>
    </location>
    <ligand>
        <name>Zn(2+)</name>
        <dbReference type="ChEBI" id="CHEBI:29105"/>
    </ligand>
</feature>
<comment type="similarity">
    <text evidence="2 14">Belongs to the neutral ceramidase family.</text>
</comment>
<dbReference type="STRING" id="41427.A0A182JG20"/>
<name>A0A182JG20_ANOAO</name>
<evidence type="ECO:0000256" key="10">
    <source>
        <dbReference type="ARBA" id="ARBA00023180"/>
    </source>
</evidence>
<sequence length="753" mass="81415">LSALQVALIVFRTAINPSQPPAQPGRGRTRRRRSRMCLRRQFATVLPLLLVLAVAVGTAGGYKVGVGRADCTGPSVEITFMGYAQIAQRGAGIHLRQYARSFVIEDDDGSRVVFVSVDAGMMGHAVKRDVLAVLQQKYGTRYTDANVVISGTHTHSTPGGFLMYLLYDLTSLGFVSETFGALVHGIAQSIIRAHNNMAEARLYVAETEVADASINRSPSAYENNPAEERAQYRHNVDRTLVQLQVVGARDGRPLGAISWFAVHPTSMNNTNRLVSSDNVGLAAVLLEQERNPGALVGKGEFVGAFASSNLGDVSPNIEGPRCEKTGLPCDVLTSSCPSGAGACFASGPGRDMFESTEIIAGRLYRAASGLLEAAGAGGARELRGPVRFAHQYVDMTTAEAVHIERETGRVGRVHGCLPAMGYSFAAGTTDGPGAFDFQQGTITDNLLWNVVRDFIAEPTAEDKECQAPKPILLATGRARFPYDWQPKVVPTQLLLVGDLALAAVPGEFTTMAGRRLRGAVARASVAAGGPELQVVVAGLANMYSSYITTPEEYEVQRYEGASTLYGPHTLTLYLEQYRKLVRAVTGGGNETLPPGPTPPYEDDKQISLTTGVIFDSHPLGKDFGDVKVHPASEYERGDTVIAVFIAGNPRNNLMHDKTFFTVERLENGLREGDQLSDDGAASWTVVATDANWETRFRWERTSTILGFSDIEFSWTIGPATPPGTYRIRHFGNYRYILGGIYPYVGTTSFFTVK</sequence>
<dbReference type="Gene3D" id="2.60.40.2300">
    <property type="entry name" value="Neutral/alkaline non-lysosomal ceramidase, C-terminal domain"/>
    <property type="match status" value="1"/>
</dbReference>
<dbReference type="InterPro" id="IPR006823">
    <property type="entry name" value="Ceramidase_alk"/>
</dbReference>
<keyword evidence="5" id="KW-0964">Secreted</keyword>
<dbReference type="PANTHER" id="PTHR12670:SF1">
    <property type="entry name" value="NEUTRAL CERAMIDASE"/>
    <property type="match status" value="1"/>
</dbReference>
<evidence type="ECO:0000256" key="6">
    <source>
        <dbReference type="ARBA" id="ARBA00022729"/>
    </source>
</evidence>
<evidence type="ECO:0000256" key="13">
    <source>
        <dbReference type="PIRSR" id="PIRSR606823-2"/>
    </source>
</evidence>
<dbReference type="GO" id="GO:0005576">
    <property type="term" value="C:extracellular region"/>
    <property type="evidence" value="ECO:0007669"/>
    <property type="project" value="UniProtKB-SubCell"/>
</dbReference>
<evidence type="ECO:0000256" key="12">
    <source>
        <dbReference type="PIRSR" id="PIRSR606823-1"/>
    </source>
</evidence>
<comment type="catalytic activity">
    <reaction evidence="11 14">
        <text>an N-acylsphing-4-enine + H2O = sphing-4-enine + a fatty acid</text>
        <dbReference type="Rhea" id="RHEA:20856"/>
        <dbReference type="ChEBI" id="CHEBI:15377"/>
        <dbReference type="ChEBI" id="CHEBI:28868"/>
        <dbReference type="ChEBI" id="CHEBI:52639"/>
        <dbReference type="ChEBI" id="CHEBI:57756"/>
        <dbReference type="EC" id="3.5.1.23"/>
    </reaction>
</comment>
<organism evidence="17">
    <name type="scientific">Anopheles atroparvus</name>
    <name type="common">European mosquito</name>
    <dbReference type="NCBI Taxonomy" id="41427"/>
    <lineage>
        <taxon>Eukaryota</taxon>
        <taxon>Metazoa</taxon>
        <taxon>Ecdysozoa</taxon>
        <taxon>Arthropoda</taxon>
        <taxon>Hexapoda</taxon>
        <taxon>Insecta</taxon>
        <taxon>Pterygota</taxon>
        <taxon>Neoptera</taxon>
        <taxon>Endopterygota</taxon>
        <taxon>Diptera</taxon>
        <taxon>Nematocera</taxon>
        <taxon>Culicoidea</taxon>
        <taxon>Culicidae</taxon>
        <taxon>Anophelinae</taxon>
        <taxon>Anopheles</taxon>
    </lineage>
</organism>
<dbReference type="InterPro" id="IPR038445">
    <property type="entry name" value="NCDase_C_sf"/>
</dbReference>
<dbReference type="InterPro" id="IPR031329">
    <property type="entry name" value="NEUT/ALK_ceramidase_N"/>
</dbReference>
<feature type="domain" description="Neutral/alkaline non-lysosomal ceramidase C-terminal" evidence="16">
    <location>
        <begin position="577"/>
        <end position="752"/>
    </location>
</feature>
<dbReference type="GO" id="GO:0046514">
    <property type="term" value="P:ceramide catabolic process"/>
    <property type="evidence" value="ECO:0007669"/>
    <property type="project" value="InterPro"/>
</dbReference>
<evidence type="ECO:0000256" key="4">
    <source>
        <dbReference type="ARBA" id="ARBA00019235"/>
    </source>
</evidence>
<reference evidence="17" key="1">
    <citation type="submission" date="2022-08" db="UniProtKB">
        <authorList>
            <consortium name="EnsemblMetazoa"/>
        </authorList>
    </citation>
    <scope>IDENTIFICATION</scope>
    <source>
        <strain evidence="17">EBRO</strain>
    </source>
</reference>
<feature type="domain" description="Neutral/alkaline non-lysosomal ceramidase N-terminal" evidence="15">
    <location>
        <begin position="62"/>
        <end position="574"/>
    </location>
</feature>
<dbReference type="EC" id="3.5.1.23" evidence="3 14"/>
<keyword evidence="8 14" id="KW-0746">Sphingolipid metabolism</keyword>
<dbReference type="GO" id="GO:0042759">
    <property type="term" value="P:long-chain fatty acid biosynthetic process"/>
    <property type="evidence" value="ECO:0007669"/>
    <property type="project" value="TreeGrafter"/>
</dbReference>
<evidence type="ECO:0000256" key="2">
    <source>
        <dbReference type="ARBA" id="ARBA00009835"/>
    </source>
</evidence>
<feature type="binding site" evidence="13">
    <location>
        <position position="263"/>
    </location>
    <ligand>
        <name>Zn(2+)</name>
        <dbReference type="ChEBI" id="CHEBI:29105"/>
    </ligand>
</feature>
<dbReference type="EnsemblMetazoa" id="AATE017417-RA">
    <property type="protein sequence ID" value="AATE017417-PA.1"/>
    <property type="gene ID" value="AATE017417"/>
</dbReference>
<dbReference type="FunFam" id="2.60.40.2300:FF:000003">
    <property type="entry name" value="Neutral ceramidase"/>
    <property type="match status" value="1"/>
</dbReference>
<feature type="binding site" evidence="13">
    <location>
        <position position="546"/>
    </location>
    <ligand>
        <name>Zn(2+)</name>
        <dbReference type="ChEBI" id="CHEBI:29105"/>
    </ligand>
</feature>
<protein>
    <recommendedName>
        <fullName evidence="4 14">Neutral ceramidase</fullName>
        <ecNumber evidence="3 14">3.5.1.23</ecNumber>
    </recommendedName>
</protein>
<evidence type="ECO:0000256" key="3">
    <source>
        <dbReference type="ARBA" id="ARBA00011891"/>
    </source>
</evidence>
<dbReference type="PANTHER" id="PTHR12670">
    <property type="entry name" value="CERAMIDASE"/>
    <property type="match status" value="1"/>
</dbReference>
<dbReference type="GO" id="GO:0017040">
    <property type="term" value="F:N-acylsphingosine amidohydrolase activity"/>
    <property type="evidence" value="ECO:0007669"/>
    <property type="project" value="UniProtKB-UniRule"/>
</dbReference>
<keyword evidence="13" id="KW-0479">Metal-binding</keyword>
<dbReference type="Pfam" id="PF04734">
    <property type="entry name" value="Ceramidase_alk"/>
    <property type="match status" value="1"/>
</dbReference>
<keyword evidence="10" id="KW-0325">Glycoprotein</keyword>
<keyword evidence="13" id="KW-0862">Zinc</keyword>
<proteinExistence type="inferred from homology"/>
<feature type="binding site" evidence="13">
    <location>
        <position position="507"/>
    </location>
    <ligand>
        <name>Zn(2+)</name>
        <dbReference type="ChEBI" id="CHEBI:29105"/>
    </ligand>
</feature>
<evidence type="ECO:0000256" key="1">
    <source>
        <dbReference type="ARBA" id="ARBA00004613"/>
    </source>
</evidence>
<comment type="subcellular location">
    <subcellularLocation>
        <location evidence="1">Secreted</location>
    </subcellularLocation>
</comment>
<dbReference type="InterPro" id="IPR031331">
    <property type="entry name" value="NEUT/ALK_ceramidase_C"/>
</dbReference>
<dbReference type="VEuPathDB" id="VectorBase:AATE017417"/>
<dbReference type="AlphaFoldDB" id="A0A182JG20"/>
<keyword evidence="9 14" id="KW-0443">Lipid metabolism</keyword>
<evidence type="ECO:0000256" key="8">
    <source>
        <dbReference type="ARBA" id="ARBA00022919"/>
    </source>
</evidence>